<organism evidence="4 5">
    <name type="scientific">Paralvinella palmiformis</name>
    <dbReference type="NCBI Taxonomy" id="53620"/>
    <lineage>
        <taxon>Eukaryota</taxon>
        <taxon>Metazoa</taxon>
        <taxon>Spiralia</taxon>
        <taxon>Lophotrochozoa</taxon>
        <taxon>Annelida</taxon>
        <taxon>Polychaeta</taxon>
        <taxon>Sedentaria</taxon>
        <taxon>Canalipalpata</taxon>
        <taxon>Terebellida</taxon>
        <taxon>Terebelliformia</taxon>
        <taxon>Alvinellidae</taxon>
        <taxon>Paralvinella</taxon>
    </lineage>
</organism>
<dbReference type="PANTHER" id="PTHR45632">
    <property type="entry name" value="LD33804P"/>
    <property type="match status" value="1"/>
</dbReference>
<feature type="domain" description="BTB" evidence="3">
    <location>
        <begin position="45"/>
        <end position="112"/>
    </location>
</feature>
<dbReference type="SUPFAM" id="SSF117281">
    <property type="entry name" value="Kelch motif"/>
    <property type="match status" value="1"/>
</dbReference>
<evidence type="ECO:0000256" key="2">
    <source>
        <dbReference type="ARBA" id="ARBA00022737"/>
    </source>
</evidence>
<name>A0AAD9IX42_9ANNE</name>
<dbReference type="PROSITE" id="PS50097">
    <property type="entry name" value="BTB"/>
    <property type="match status" value="1"/>
</dbReference>
<dbReference type="Gene3D" id="2.120.10.80">
    <property type="entry name" value="Kelch-type beta propeller"/>
    <property type="match status" value="1"/>
</dbReference>
<gene>
    <name evidence="4" type="ORF">LSH36_938g00001</name>
</gene>
<dbReference type="SMART" id="SM00875">
    <property type="entry name" value="BACK"/>
    <property type="match status" value="1"/>
</dbReference>
<dbReference type="Gene3D" id="1.25.40.420">
    <property type="match status" value="1"/>
</dbReference>
<dbReference type="AlphaFoldDB" id="A0AAD9IX42"/>
<accession>A0AAD9IX42</accession>
<keyword evidence="5" id="KW-1185">Reference proteome</keyword>
<keyword evidence="2" id="KW-0677">Repeat</keyword>
<dbReference type="InterPro" id="IPR011705">
    <property type="entry name" value="BACK"/>
</dbReference>
<dbReference type="InterPro" id="IPR006652">
    <property type="entry name" value="Kelch_1"/>
</dbReference>
<evidence type="ECO:0000259" key="3">
    <source>
        <dbReference type="PROSITE" id="PS50097"/>
    </source>
</evidence>
<dbReference type="Gene3D" id="3.30.710.10">
    <property type="entry name" value="Potassium Channel Kv1.1, Chain A"/>
    <property type="match status" value="1"/>
</dbReference>
<dbReference type="EMBL" id="JAODUP010000938">
    <property type="protein sequence ID" value="KAK2142576.1"/>
    <property type="molecule type" value="Genomic_DNA"/>
</dbReference>
<protein>
    <recommendedName>
        <fullName evidence="3">BTB domain-containing protein</fullName>
    </recommendedName>
</protein>
<evidence type="ECO:0000256" key="1">
    <source>
        <dbReference type="ARBA" id="ARBA00022441"/>
    </source>
</evidence>
<dbReference type="InterPro" id="IPR017096">
    <property type="entry name" value="BTB-kelch_protein"/>
</dbReference>
<dbReference type="Pfam" id="PF00651">
    <property type="entry name" value="BTB"/>
    <property type="match status" value="1"/>
</dbReference>
<dbReference type="SUPFAM" id="SSF54695">
    <property type="entry name" value="POZ domain"/>
    <property type="match status" value="1"/>
</dbReference>
<keyword evidence="1" id="KW-0880">Kelch repeat</keyword>
<dbReference type="PIRSF" id="PIRSF037037">
    <property type="entry name" value="Kelch-like_protein_gigaxonin"/>
    <property type="match status" value="1"/>
</dbReference>
<evidence type="ECO:0000313" key="5">
    <source>
        <dbReference type="Proteomes" id="UP001208570"/>
    </source>
</evidence>
<dbReference type="FunFam" id="1.25.40.420:FF:000001">
    <property type="entry name" value="Kelch-like family member 12"/>
    <property type="match status" value="1"/>
</dbReference>
<proteinExistence type="predicted"/>
<dbReference type="InterPro" id="IPR011333">
    <property type="entry name" value="SKP1/BTB/POZ_sf"/>
</dbReference>
<dbReference type="Pfam" id="PF24981">
    <property type="entry name" value="Beta-prop_ATRN-LZTR1"/>
    <property type="match status" value="1"/>
</dbReference>
<dbReference type="Proteomes" id="UP001208570">
    <property type="component" value="Unassembled WGS sequence"/>
</dbReference>
<dbReference type="InterPro" id="IPR000210">
    <property type="entry name" value="BTB/POZ_dom"/>
</dbReference>
<dbReference type="PANTHER" id="PTHR45632:SF5">
    <property type="entry name" value="KELCH-LIKE PROTEIN 22"/>
    <property type="match status" value="1"/>
</dbReference>
<evidence type="ECO:0000313" key="4">
    <source>
        <dbReference type="EMBL" id="KAK2142576.1"/>
    </source>
</evidence>
<dbReference type="SMART" id="SM00225">
    <property type="entry name" value="BTB"/>
    <property type="match status" value="1"/>
</dbReference>
<comment type="caution">
    <text evidence="4">The sequence shown here is derived from an EMBL/GenBank/DDBJ whole genome shotgun (WGS) entry which is preliminary data.</text>
</comment>
<reference evidence="4" key="1">
    <citation type="journal article" date="2023" name="Mol. Biol. Evol.">
        <title>Third-Generation Sequencing Reveals the Adaptive Role of the Epigenome in Three Deep-Sea Polychaetes.</title>
        <authorList>
            <person name="Perez M."/>
            <person name="Aroh O."/>
            <person name="Sun Y."/>
            <person name="Lan Y."/>
            <person name="Juniper S.K."/>
            <person name="Young C.R."/>
            <person name="Angers B."/>
            <person name="Qian P.Y."/>
        </authorList>
    </citation>
    <scope>NUCLEOTIDE SEQUENCE</scope>
    <source>
        <strain evidence="4">P08H-3</strain>
    </source>
</reference>
<dbReference type="SMART" id="SM00612">
    <property type="entry name" value="Kelch"/>
    <property type="match status" value="4"/>
</dbReference>
<dbReference type="InterPro" id="IPR056737">
    <property type="entry name" value="Beta-prop_ATRN-MKLN-like"/>
</dbReference>
<dbReference type="InterPro" id="IPR015915">
    <property type="entry name" value="Kelch-typ_b-propeller"/>
</dbReference>
<sequence>MADDLFYPLEAPLDAVPLQQRFSDAVYGRGLLTSLLSLRQNGVFTDVTLKADDKEITCHRVVLSAASPYFMAMFTSGLEESCADVVEIGGVDGTTLATIVDYIYSSDVDITPDNVQDLIQACELLHFNGLKMACERYMLQQVAPSNCIGFYKFAKLYSLKFLRDGARRTMLTSFREVVAAEGEFLDMAADELVEYLSDDHLVVRTEDPLFEAVRIWYERDPQGRRADLDLVLSQVRFPYCSSAYLCDVVERSKLFDASPACGQLLEEARRYQLLPERRHEMRGSRFVPRRSFASGRKLVLIGGLTKNEKENRYCWYLREDTGSWELLAQLPKPSWKFYGICVVPGGILMTGGYHSNVKRDCWLFDVTDKKWKAMPAMLTSRCKHRAVVHGDSVYVVGGEDDFDRPLNSVERLNLRSRRWDPVADLDKAVSDPLVAALGRHLYVFGGIEQNDGTSVSSSAYDTVWEDWSARADMPEQCRLGSVAALNDRIYVLAGYSHTCAVYDPDADSWTTLTRPKEKHGNAPAVVWKGKILVGGGDLDLNETTSIVEEYHPDQDEWAFWKLPLKEELSCHYLLNVDLDIS</sequence>
<dbReference type="Pfam" id="PF07707">
    <property type="entry name" value="BACK"/>
    <property type="match status" value="1"/>
</dbReference>